<organism evidence="1 2">
    <name type="scientific">Persea americana</name>
    <name type="common">Avocado</name>
    <dbReference type="NCBI Taxonomy" id="3435"/>
    <lineage>
        <taxon>Eukaryota</taxon>
        <taxon>Viridiplantae</taxon>
        <taxon>Streptophyta</taxon>
        <taxon>Embryophyta</taxon>
        <taxon>Tracheophyta</taxon>
        <taxon>Spermatophyta</taxon>
        <taxon>Magnoliopsida</taxon>
        <taxon>Magnoliidae</taxon>
        <taxon>Laurales</taxon>
        <taxon>Lauraceae</taxon>
        <taxon>Persea</taxon>
    </lineage>
</organism>
<reference evidence="1 2" key="1">
    <citation type="journal article" date="2022" name="Hortic Res">
        <title>A haplotype resolved chromosomal level avocado genome allows analysis of novel avocado genes.</title>
        <authorList>
            <person name="Nath O."/>
            <person name="Fletcher S.J."/>
            <person name="Hayward A."/>
            <person name="Shaw L.M."/>
            <person name="Masouleh A.K."/>
            <person name="Furtado A."/>
            <person name="Henry R.J."/>
            <person name="Mitter N."/>
        </authorList>
    </citation>
    <scope>NUCLEOTIDE SEQUENCE [LARGE SCALE GENOMIC DNA]</scope>
    <source>
        <strain evidence="2">cv. Hass</strain>
    </source>
</reference>
<keyword evidence="2" id="KW-1185">Reference proteome</keyword>
<protein>
    <submittedName>
        <fullName evidence="1">Uncharacterized protein</fullName>
    </submittedName>
</protein>
<proteinExistence type="predicted"/>
<dbReference type="Proteomes" id="UP001234297">
    <property type="component" value="Chromosome 3"/>
</dbReference>
<gene>
    <name evidence="1" type="ORF">MRB53_011011</name>
</gene>
<dbReference type="EMBL" id="CM056811">
    <property type="protein sequence ID" value="KAJ8636744.1"/>
    <property type="molecule type" value="Genomic_DNA"/>
</dbReference>
<accession>A0ACC2LTJ5</accession>
<evidence type="ECO:0000313" key="2">
    <source>
        <dbReference type="Proteomes" id="UP001234297"/>
    </source>
</evidence>
<sequence length="115" mass="12696">MPVTSSFDDATGLCLRFSCEMLGSSIPCLITIPIEGKCSEPLNVVVKVNCEETVFGLNLLNKLDRREPDNPCTYLLAIWTPSETAQSIQPREIDCTSQKSGNLCSKKTRFTCNSM</sequence>
<comment type="caution">
    <text evidence="1">The sequence shown here is derived from an EMBL/GenBank/DDBJ whole genome shotgun (WGS) entry which is preliminary data.</text>
</comment>
<evidence type="ECO:0000313" key="1">
    <source>
        <dbReference type="EMBL" id="KAJ8636744.1"/>
    </source>
</evidence>
<name>A0ACC2LTJ5_PERAE</name>